<sequence>MSLIRSLLSSRRLLFRYMCCTIVGFPSYLCAWFHRTSRS</sequence>
<evidence type="ECO:0000256" key="1">
    <source>
        <dbReference type="SAM" id="Phobius"/>
    </source>
</evidence>
<name>A0A0A9B5Z2_ARUDO</name>
<proteinExistence type="predicted"/>
<keyword evidence="1" id="KW-1133">Transmembrane helix</keyword>
<feature type="transmembrane region" description="Helical" evidence="1">
    <location>
        <begin position="14"/>
        <end position="34"/>
    </location>
</feature>
<dbReference type="EMBL" id="GBRH01241320">
    <property type="protein sequence ID" value="JAD56575.1"/>
    <property type="molecule type" value="Transcribed_RNA"/>
</dbReference>
<keyword evidence="1" id="KW-0812">Transmembrane</keyword>
<organism evidence="2">
    <name type="scientific">Arundo donax</name>
    <name type="common">Giant reed</name>
    <name type="synonym">Donax arundinaceus</name>
    <dbReference type="NCBI Taxonomy" id="35708"/>
    <lineage>
        <taxon>Eukaryota</taxon>
        <taxon>Viridiplantae</taxon>
        <taxon>Streptophyta</taxon>
        <taxon>Embryophyta</taxon>
        <taxon>Tracheophyta</taxon>
        <taxon>Spermatophyta</taxon>
        <taxon>Magnoliopsida</taxon>
        <taxon>Liliopsida</taxon>
        <taxon>Poales</taxon>
        <taxon>Poaceae</taxon>
        <taxon>PACMAD clade</taxon>
        <taxon>Arundinoideae</taxon>
        <taxon>Arundineae</taxon>
        <taxon>Arundo</taxon>
    </lineage>
</organism>
<protein>
    <submittedName>
        <fullName evidence="2">Uncharacterized protein</fullName>
    </submittedName>
</protein>
<evidence type="ECO:0000313" key="2">
    <source>
        <dbReference type="EMBL" id="JAD56575.1"/>
    </source>
</evidence>
<reference evidence="2" key="2">
    <citation type="journal article" date="2015" name="Data Brief">
        <title>Shoot transcriptome of the giant reed, Arundo donax.</title>
        <authorList>
            <person name="Barrero R.A."/>
            <person name="Guerrero F.D."/>
            <person name="Moolhuijzen P."/>
            <person name="Goolsby J.A."/>
            <person name="Tidwell J."/>
            <person name="Bellgard S.E."/>
            <person name="Bellgard M.I."/>
        </authorList>
    </citation>
    <scope>NUCLEOTIDE SEQUENCE</scope>
    <source>
        <tissue evidence="2">Shoot tissue taken approximately 20 cm above the soil surface</tissue>
    </source>
</reference>
<accession>A0A0A9B5Z2</accession>
<dbReference type="AlphaFoldDB" id="A0A0A9B5Z2"/>
<reference evidence="2" key="1">
    <citation type="submission" date="2014-09" db="EMBL/GenBank/DDBJ databases">
        <authorList>
            <person name="Magalhaes I.L.F."/>
            <person name="Oliveira U."/>
            <person name="Santos F.R."/>
            <person name="Vidigal T.H.D.A."/>
            <person name="Brescovit A.D."/>
            <person name="Santos A.J."/>
        </authorList>
    </citation>
    <scope>NUCLEOTIDE SEQUENCE</scope>
    <source>
        <tissue evidence="2">Shoot tissue taken approximately 20 cm above the soil surface</tissue>
    </source>
</reference>
<keyword evidence="1" id="KW-0472">Membrane</keyword>